<organism evidence="9 10">
    <name type="scientific">Phytoactinopolyspora halotolerans</name>
    <dbReference type="NCBI Taxonomy" id="1981512"/>
    <lineage>
        <taxon>Bacteria</taxon>
        <taxon>Bacillati</taxon>
        <taxon>Actinomycetota</taxon>
        <taxon>Actinomycetes</taxon>
        <taxon>Jiangellales</taxon>
        <taxon>Jiangellaceae</taxon>
        <taxon>Phytoactinopolyspora</taxon>
    </lineage>
</organism>
<evidence type="ECO:0000256" key="2">
    <source>
        <dbReference type="ARBA" id="ARBA00022448"/>
    </source>
</evidence>
<dbReference type="InterPro" id="IPR000515">
    <property type="entry name" value="MetI-like"/>
</dbReference>
<keyword evidence="2 7" id="KW-0813">Transport</keyword>
<reference evidence="9 10" key="1">
    <citation type="submission" date="2020-02" db="EMBL/GenBank/DDBJ databases">
        <authorList>
            <person name="Li X.-J."/>
            <person name="Han X.-M."/>
        </authorList>
    </citation>
    <scope>NUCLEOTIDE SEQUENCE [LARGE SCALE GENOMIC DNA]</scope>
    <source>
        <strain evidence="9 10">CCTCC AB 2017055</strain>
    </source>
</reference>
<comment type="subcellular location">
    <subcellularLocation>
        <location evidence="1 7">Cell membrane</location>
        <topology evidence="1 7">Multi-pass membrane protein</topology>
    </subcellularLocation>
</comment>
<proteinExistence type="inferred from homology"/>
<dbReference type="EMBL" id="JAAGOA010000021">
    <property type="protein sequence ID" value="NEE03293.1"/>
    <property type="molecule type" value="Genomic_DNA"/>
</dbReference>
<dbReference type="GO" id="GO:0055085">
    <property type="term" value="P:transmembrane transport"/>
    <property type="evidence" value="ECO:0007669"/>
    <property type="project" value="InterPro"/>
</dbReference>
<dbReference type="CDD" id="cd06261">
    <property type="entry name" value="TM_PBP2"/>
    <property type="match status" value="1"/>
</dbReference>
<feature type="domain" description="ABC transmembrane type-1" evidence="8">
    <location>
        <begin position="84"/>
        <end position="298"/>
    </location>
</feature>
<gene>
    <name evidence="9" type="ORF">G1H10_24295</name>
</gene>
<dbReference type="Pfam" id="PF00528">
    <property type="entry name" value="BPD_transp_1"/>
    <property type="match status" value="1"/>
</dbReference>
<keyword evidence="5 7" id="KW-1133">Transmembrane helix</keyword>
<evidence type="ECO:0000313" key="9">
    <source>
        <dbReference type="EMBL" id="NEE03293.1"/>
    </source>
</evidence>
<dbReference type="Gene3D" id="1.10.3720.10">
    <property type="entry name" value="MetI-like"/>
    <property type="match status" value="1"/>
</dbReference>
<feature type="transmembrane region" description="Helical" evidence="7">
    <location>
        <begin position="272"/>
        <end position="299"/>
    </location>
</feature>
<dbReference type="GO" id="GO:0005886">
    <property type="term" value="C:plasma membrane"/>
    <property type="evidence" value="ECO:0007669"/>
    <property type="project" value="UniProtKB-SubCell"/>
</dbReference>
<evidence type="ECO:0000256" key="7">
    <source>
        <dbReference type="RuleBase" id="RU363032"/>
    </source>
</evidence>
<comment type="similarity">
    <text evidence="7">Belongs to the binding-protein-dependent transport system permease family.</text>
</comment>
<evidence type="ECO:0000259" key="8">
    <source>
        <dbReference type="PROSITE" id="PS50928"/>
    </source>
</evidence>
<sequence length="309" mass="34672">MGRESTRANRRRGRLLPYALILPAVLLETVVHLGPILAGIWTSLTRLTQLNIRDWTGAPVVWWDNYRSGLDPSGPIGGVLWETFLRTVAFTVLVVAASWALGMMAAYLVNTEFRGRAAFRALFLVPFAMPTFVTVIGWSFVFDRDDGALNHLLVDQTGVLDERPFWLIGGNAFWAMVVVAAWRLWPFAFLMLLAALRNVPGELYEAGVLDGASRWQQFRRITLPVIRPVNAVVILIMGLWSFNEFTVPYVLFGPQPPESATLLASLIYEHSFVNFNMGLGSAMNVLVLLFLMGVSVWYVRTFLPRTHDA</sequence>
<dbReference type="PANTHER" id="PTHR30193">
    <property type="entry name" value="ABC TRANSPORTER PERMEASE PROTEIN"/>
    <property type="match status" value="1"/>
</dbReference>
<dbReference type="Proteomes" id="UP000475214">
    <property type="component" value="Unassembled WGS sequence"/>
</dbReference>
<feature type="transmembrane region" description="Helical" evidence="7">
    <location>
        <begin position="121"/>
        <end position="141"/>
    </location>
</feature>
<evidence type="ECO:0000256" key="1">
    <source>
        <dbReference type="ARBA" id="ARBA00004651"/>
    </source>
</evidence>
<evidence type="ECO:0000256" key="3">
    <source>
        <dbReference type="ARBA" id="ARBA00022475"/>
    </source>
</evidence>
<dbReference type="InterPro" id="IPR051393">
    <property type="entry name" value="ABC_transporter_permease"/>
</dbReference>
<keyword evidence="4 7" id="KW-0812">Transmembrane</keyword>
<evidence type="ECO:0000313" key="10">
    <source>
        <dbReference type="Proteomes" id="UP000475214"/>
    </source>
</evidence>
<comment type="caution">
    <text evidence="9">The sequence shown here is derived from an EMBL/GenBank/DDBJ whole genome shotgun (WGS) entry which is preliminary data.</text>
</comment>
<feature type="transmembrane region" description="Helical" evidence="7">
    <location>
        <begin position="88"/>
        <end position="109"/>
    </location>
</feature>
<feature type="transmembrane region" description="Helical" evidence="7">
    <location>
        <begin position="20"/>
        <end position="41"/>
    </location>
</feature>
<dbReference type="PROSITE" id="PS50928">
    <property type="entry name" value="ABC_TM1"/>
    <property type="match status" value="1"/>
</dbReference>
<feature type="transmembrane region" description="Helical" evidence="7">
    <location>
        <begin position="172"/>
        <end position="196"/>
    </location>
</feature>
<name>A0A6L9SDT6_9ACTN</name>
<dbReference type="AlphaFoldDB" id="A0A6L9SDT6"/>
<dbReference type="SUPFAM" id="SSF161098">
    <property type="entry name" value="MetI-like"/>
    <property type="match status" value="1"/>
</dbReference>
<evidence type="ECO:0000256" key="6">
    <source>
        <dbReference type="ARBA" id="ARBA00023136"/>
    </source>
</evidence>
<evidence type="ECO:0000256" key="4">
    <source>
        <dbReference type="ARBA" id="ARBA00022692"/>
    </source>
</evidence>
<dbReference type="PANTHER" id="PTHR30193:SF37">
    <property type="entry name" value="INNER MEMBRANE ABC TRANSPORTER PERMEASE PROTEIN YCJO"/>
    <property type="match status" value="1"/>
</dbReference>
<keyword evidence="3" id="KW-1003">Cell membrane</keyword>
<keyword evidence="10" id="KW-1185">Reference proteome</keyword>
<dbReference type="InterPro" id="IPR035906">
    <property type="entry name" value="MetI-like_sf"/>
</dbReference>
<protein>
    <submittedName>
        <fullName evidence="9">Sugar ABC transporter permease</fullName>
    </submittedName>
</protein>
<accession>A0A6L9SDT6</accession>
<evidence type="ECO:0000256" key="5">
    <source>
        <dbReference type="ARBA" id="ARBA00022989"/>
    </source>
</evidence>
<keyword evidence="6 7" id="KW-0472">Membrane</keyword>
<feature type="transmembrane region" description="Helical" evidence="7">
    <location>
        <begin position="229"/>
        <end position="252"/>
    </location>
</feature>